<dbReference type="Gene3D" id="1.10.1040.10">
    <property type="entry name" value="N-(1-d-carboxylethyl)-l-norvaline Dehydrogenase, domain 2"/>
    <property type="match status" value="1"/>
</dbReference>
<dbReference type="InterPro" id="IPR036291">
    <property type="entry name" value="NAD(P)-bd_dom_sf"/>
</dbReference>
<dbReference type="EMBL" id="FOBO01000004">
    <property type="protein sequence ID" value="SEM42339.1"/>
    <property type="molecule type" value="Genomic_DNA"/>
</dbReference>
<sequence>MEIRTIGVVGAGQMGNGIAHVMALAGYEVALNDISREALDKAMATIRKNLDRQVSREKITQDELEVALARITTTQTLTDLGQSDLIIEAATEREVVKQAIFDELLPHLGPQTILTSNTSSISITRLASRTDRPEKFMGFHFMNPVPVMQLVELIRGIATDKDTFEACRAVVDKLGKTAASAEDFPAFIVNRILMPMINEAVYTLYEGVGNVQSIDQSLKLGANHPMGPLELADFIGLDTCLAIMNVLHDGLADTKYRPCPLLTKYVEAGWLGRKAGRGFYDYRGEEPVPTR</sequence>
<keyword evidence="4" id="KW-0520">NAD</keyword>
<protein>
    <submittedName>
        <fullName evidence="7">3-hydroxyacyl-CoA dehydrogenase</fullName>
    </submittedName>
</protein>
<dbReference type="InterPro" id="IPR013328">
    <property type="entry name" value="6PGD_dom2"/>
</dbReference>
<feature type="binding site" evidence="4">
    <location>
        <position position="119"/>
    </location>
    <ligand>
        <name>NAD(+)</name>
        <dbReference type="ChEBI" id="CHEBI:57540"/>
    </ligand>
</feature>
<dbReference type="SUPFAM" id="SSF51735">
    <property type="entry name" value="NAD(P)-binding Rossmann-fold domains"/>
    <property type="match status" value="1"/>
</dbReference>
<evidence type="ECO:0000313" key="7">
    <source>
        <dbReference type="EMBL" id="SEM42339.1"/>
    </source>
</evidence>
<dbReference type="Proteomes" id="UP000182160">
    <property type="component" value="Unassembled WGS sequence"/>
</dbReference>
<evidence type="ECO:0000256" key="1">
    <source>
        <dbReference type="ARBA" id="ARBA00009463"/>
    </source>
</evidence>
<comment type="similarity">
    <text evidence="1">Belongs to the 3-hydroxyacyl-CoA dehydrogenase family.</text>
</comment>
<dbReference type="InterPro" id="IPR006176">
    <property type="entry name" value="3-OHacyl-CoA_DH_NAD-bd"/>
</dbReference>
<dbReference type="NCBIfam" id="NF005715">
    <property type="entry name" value="PRK07530.1"/>
    <property type="match status" value="1"/>
</dbReference>
<dbReference type="GO" id="GO:0016616">
    <property type="term" value="F:oxidoreductase activity, acting on the CH-OH group of donors, NAD or NADP as acceptor"/>
    <property type="evidence" value="ECO:0007669"/>
    <property type="project" value="InterPro"/>
</dbReference>
<evidence type="ECO:0000256" key="3">
    <source>
        <dbReference type="PIRSR" id="PIRSR000105-1"/>
    </source>
</evidence>
<dbReference type="FunFam" id="3.40.50.720:FF:000009">
    <property type="entry name" value="Fatty oxidation complex, alpha subunit"/>
    <property type="match status" value="1"/>
</dbReference>
<dbReference type="InterPro" id="IPR006108">
    <property type="entry name" value="3HC_DH_C"/>
</dbReference>
<feature type="binding site" evidence="4">
    <location>
        <position position="97"/>
    </location>
    <ligand>
        <name>NAD(+)</name>
        <dbReference type="ChEBI" id="CHEBI:57540"/>
    </ligand>
</feature>
<dbReference type="Gene3D" id="3.40.50.720">
    <property type="entry name" value="NAD(P)-binding Rossmann-like Domain"/>
    <property type="match status" value="1"/>
</dbReference>
<evidence type="ECO:0000259" key="6">
    <source>
        <dbReference type="Pfam" id="PF02737"/>
    </source>
</evidence>
<evidence type="ECO:0000313" key="8">
    <source>
        <dbReference type="Proteomes" id="UP000182160"/>
    </source>
</evidence>
<dbReference type="AlphaFoldDB" id="A0A1H7YAY1"/>
<reference evidence="7 8" key="1">
    <citation type="submission" date="2016-10" db="EMBL/GenBank/DDBJ databases">
        <authorList>
            <person name="de Groot N.N."/>
        </authorList>
    </citation>
    <scope>NUCLEOTIDE SEQUENCE [LARGE SCALE GENOMIC DNA]</scope>
    <source>
        <strain evidence="7 8">DSM 11457</strain>
    </source>
</reference>
<evidence type="ECO:0000256" key="2">
    <source>
        <dbReference type="ARBA" id="ARBA00023002"/>
    </source>
</evidence>
<feature type="domain" description="3-hydroxyacyl-CoA dehydrogenase C-terminal" evidence="5">
    <location>
        <begin position="187"/>
        <end position="282"/>
    </location>
</feature>
<feature type="binding site" evidence="4">
    <location>
        <position position="143"/>
    </location>
    <ligand>
        <name>NAD(+)</name>
        <dbReference type="ChEBI" id="CHEBI:57540"/>
    </ligand>
</feature>
<dbReference type="PROSITE" id="PS00067">
    <property type="entry name" value="3HCDH"/>
    <property type="match status" value="1"/>
</dbReference>
<proteinExistence type="inferred from homology"/>
<dbReference type="PANTHER" id="PTHR48075:SF5">
    <property type="entry name" value="3-HYDROXYBUTYRYL-COA DEHYDROGENASE"/>
    <property type="match status" value="1"/>
</dbReference>
<dbReference type="InterPro" id="IPR006180">
    <property type="entry name" value="3-OHacyl-CoA_DH_CS"/>
</dbReference>
<feature type="domain" description="3-hydroxyacyl-CoA dehydrogenase NAD binding" evidence="6">
    <location>
        <begin position="5"/>
        <end position="183"/>
    </location>
</feature>
<dbReference type="NCBIfam" id="NF004474">
    <property type="entry name" value="PRK05808.1"/>
    <property type="match status" value="1"/>
</dbReference>
<accession>A0A1H7YAY1</accession>
<dbReference type="InterPro" id="IPR008927">
    <property type="entry name" value="6-PGluconate_DH-like_C_sf"/>
</dbReference>
<keyword evidence="2" id="KW-0560">Oxidoreductase</keyword>
<name>A0A1H7YAY1_9RHOB</name>
<gene>
    <name evidence="7" type="ORF">SAMN04488077_104277</name>
</gene>
<dbReference type="SUPFAM" id="SSF48179">
    <property type="entry name" value="6-phosphogluconate dehydrogenase C-terminal domain-like"/>
    <property type="match status" value="1"/>
</dbReference>
<evidence type="ECO:0000256" key="4">
    <source>
        <dbReference type="PIRSR" id="PIRSR000105-2"/>
    </source>
</evidence>
<dbReference type="FunFam" id="1.10.1040.10:FF:000010">
    <property type="entry name" value="3-hydroxybutyryl-CoA dehydrogenase"/>
    <property type="match status" value="1"/>
</dbReference>
<feature type="site" description="Important for catalytic activity" evidence="3">
    <location>
        <position position="140"/>
    </location>
</feature>
<feature type="binding site" evidence="4">
    <location>
        <position position="33"/>
    </location>
    <ligand>
        <name>NAD(+)</name>
        <dbReference type="ChEBI" id="CHEBI:57540"/>
    </ligand>
</feature>
<dbReference type="PANTHER" id="PTHR48075">
    <property type="entry name" value="3-HYDROXYACYL-COA DEHYDROGENASE FAMILY PROTEIN"/>
    <property type="match status" value="1"/>
</dbReference>
<dbReference type="GO" id="GO:0006631">
    <property type="term" value="P:fatty acid metabolic process"/>
    <property type="evidence" value="ECO:0007669"/>
    <property type="project" value="InterPro"/>
</dbReference>
<dbReference type="RefSeq" id="WP_074785444.1">
    <property type="nucleotide sequence ID" value="NZ_FOBO01000004.1"/>
</dbReference>
<dbReference type="PIRSF" id="PIRSF000105">
    <property type="entry name" value="HCDH"/>
    <property type="match status" value="1"/>
</dbReference>
<dbReference type="Pfam" id="PF02737">
    <property type="entry name" value="3HCDH_N"/>
    <property type="match status" value="1"/>
</dbReference>
<evidence type="ECO:0000259" key="5">
    <source>
        <dbReference type="Pfam" id="PF00725"/>
    </source>
</evidence>
<feature type="binding site" evidence="4">
    <location>
        <position position="92"/>
    </location>
    <ligand>
        <name>NAD(+)</name>
        <dbReference type="ChEBI" id="CHEBI:57540"/>
    </ligand>
</feature>
<feature type="binding site" evidence="4">
    <location>
        <position position="274"/>
    </location>
    <ligand>
        <name>NAD(+)</name>
        <dbReference type="ChEBI" id="CHEBI:57540"/>
    </ligand>
</feature>
<dbReference type="Pfam" id="PF00725">
    <property type="entry name" value="3HCDH"/>
    <property type="match status" value="1"/>
</dbReference>
<dbReference type="InterPro" id="IPR022694">
    <property type="entry name" value="3-OHacyl-CoA_DH"/>
</dbReference>
<feature type="binding site" evidence="4">
    <location>
        <begin position="10"/>
        <end position="15"/>
    </location>
    <ligand>
        <name>NAD(+)</name>
        <dbReference type="ChEBI" id="CHEBI:57540"/>
    </ligand>
</feature>
<dbReference type="GO" id="GO:0070403">
    <property type="term" value="F:NAD+ binding"/>
    <property type="evidence" value="ECO:0007669"/>
    <property type="project" value="InterPro"/>
</dbReference>
<organism evidence="7 8">
    <name type="scientific">Roseovarius tolerans</name>
    <dbReference type="NCBI Taxonomy" id="74031"/>
    <lineage>
        <taxon>Bacteria</taxon>
        <taxon>Pseudomonadati</taxon>
        <taxon>Pseudomonadota</taxon>
        <taxon>Alphaproteobacteria</taxon>
        <taxon>Rhodobacterales</taxon>
        <taxon>Roseobacteraceae</taxon>
        <taxon>Roseovarius</taxon>
    </lineage>
</organism>